<dbReference type="EMBL" id="BPLR01003834">
    <property type="protein sequence ID" value="GIX89185.1"/>
    <property type="molecule type" value="Genomic_DNA"/>
</dbReference>
<dbReference type="AlphaFoldDB" id="A0AAV4NWA5"/>
<dbReference type="Proteomes" id="UP001054945">
    <property type="component" value="Unassembled WGS sequence"/>
</dbReference>
<gene>
    <name evidence="1" type="ORF">CEXT_680371</name>
</gene>
<organism evidence="1 2">
    <name type="scientific">Caerostris extrusa</name>
    <name type="common">Bark spider</name>
    <name type="synonym">Caerostris bankana</name>
    <dbReference type="NCBI Taxonomy" id="172846"/>
    <lineage>
        <taxon>Eukaryota</taxon>
        <taxon>Metazoa</taxon>
        <taxon>Ecdysozoa</taxon>
        <taxon>Arthropoda</taxon>
        <taxon>Chelicerata</taxon>
        <taxon>Arachnida</taxon>
        <taxon>Araneae</taxon>
        <taxon>Araneomorphae</taxon>
        <taxon>Entelegynae</taxon>
        <taxon>Araneoidea</taxon>
        <taxon>Araneidae</taxon>
        <taxon>Caerostris</taxon>
    </lineage>
</organism>
<comment type="caution">
    <text evidence="1">The sequence shown here is derived from an EMBL/GenBank/DDBJ whole genome shotgun (WGS) entry which is preliminary data.</text>
</comment>
<reference evidence="1 2" key="1">
    <citation type="submission" date="2021-06" db="EMBL/GenBank/DDBJ databases">
        <title>Caerostris extrusa draft genome.</title>
        <authorList>
            <person name="Kono N."/>
            <person name="Arakawa K."/>
        </authorList>
    </citation>
    <scope>NUCLEOTIDE SEQUENCE [LARGE SCALE GENOMIC DNA]</scope>
</reference>
<proteinExistence type="predicted"/>
<keyword evidence="2" id="KW-1185">Reference proteome</keyword>
<protein>
    <submittedName>
        <fullName evidence="1">Uncharacterized protein</fullName>
    </submittedName>
</protein>
<sequence length="32" mass="3524">MIQALVLTFGPSPTISHDSSKKKNILRLAEDL</sequence>
<evidence type="ECO:0000313" key="1">
    <source>
        <dbReference type="EMBL" id="GIX89185.1"/>
    </source>
</evidence>
<name>A0AAV4NWA5_CAEEX</name>
<feature type="non-terminal residue" evidence="1">
    <location>
        <position position="32"/>
    </location>
</feature>
<evidence type="ECO:0000313" key="2">
    <source>
        <dbReference type="Proteomes" id="UP001054945"/>
    </source>
</evidence>
<accession>A0AAV4NWA5</accession>